<accession>A0A9P4WA87</accession>
<comment type="caution">
    <text evidence="2">The sequence shown here is derived from an EMBL/GenBank/DDBJ whole genome shotgun (WGS) entry which is preliminary data.</text>
</comment>
<keyword evidence="3" id="KW-1185">Reference proteome</keyword>
<name>A0A9P4WA87_CURKU</name>
<gene>
    <name evidence="2" type="ORF">E8E13_009447</name>
</gene>
<proteinExistence type="predicted"/>
<reference evidence="2" key="1">
    <citation type="submission" date="2019-04" db="EMBL/GenBank/DDBJ databases">
        <title>Sequencing of skin fungus with MAO and IRED activity.</title>
        <authorList>
            <person name="Marsaioli A.J."/>
            <person name="Bonatto J.M.C."/>
            <person name="Reis Junior O."/>
        </authorList>
    </citation>
    <scope>NUCLEOTIDE SEQUENCE</scope>
    <source>
        <strain evidence="2">30M1</strain>
    </source>
</reference>
<dbReference type="EMBL" id="SWKU01000013">
    <property type="protein sequence ID" value="KAF3001533.1"/>
    <property type="molecule type" value="Genomic_DNA"/>
</dbReference>
<feature type="region of interest" description="Disordered" evidence="1">
    <location>
        <begin position="1"/>
        <end position="22"/>
    </location>
</feature>
<evidence type="ECO:0000313" key="2">
    <source>
        <dbReference type="EMBL" id="KAF3001533.1"/>
    </source>
</evidence>
<dbReference type="AlphaFoldDB" id="A0A9P4WA87"/>
<dbReference type="Proteomes" id="UP000801428">
    <property type="component" value="Unassembled WGS sequence"/>
</dbReference>
<sequence>MQRLNPNDNNKIGKAPRRQKPIRDRRLAKQLDSQCSPKFVLRTTKKRSIADRNPALAHKISQMRLTIAPIIHVKIGLPAPDFPHTMLSLFTLTEAQLDALAIYYSQSDAADELKYQYPQVMDWTQPFLEHGDELSEDCKLTDIERIKVKMRMFARFIGMRGADTPVWEYERQMEILGNKVSRLVREEKELLARSKGFRGLGRY</sequence>
<evidence type="ECO:0000256" key="1">
    <source>
        <dbReference type="SAM" id="MobiDB-lite"/>
    </source>
</evidence>
<protein>
    <submittedName>
        <fullName evidence="2">Uncharacterized protein</fullName>
    </submittedName>
</protein>
<organism evidence="2 3">
    <name type="scientific">Curvularia kusanoi</name>
    <name type="common">Cochliobolus kusanoi</name>
    <dbReference type="NCBI Taxonomy" id="90978"/>
    <lineage>
        <taxon>Eukaryota</taxon>
        <taxon>Fungi</taxon>
        <taxon>Dikarya</taxon>
        <taxon>Ascomycota</taxon>
        <taxon>Pezizomycotina</taxon>
        <taxon>Dothideomycetes</taxon>
        <taxon>Pleosporomycetidae</taxon>
        <taxon>Pleosporales</taxon>
        <taxon>Pleosporineae</taxon>
        <taxon>Pleosporaceae</taxon>
        <taxon>Curvularia</taxon>
    </lineage>
</organism>
<evidence type="ECO:0000313" key="3">
    <source>
        <dbReference type="Proteomes" id="UP000801428"/>
    </source>
</evidence>
<feature type="compositionally biased region" description="Polar residues" evidence="1">
    <location>
        <begin position="1"/>
        <end position="10"/>
    </location>
</feature>
<dbReference type="OrthoDB" id="4156665at2759"/>